<feature type="chain" id="PRO_5028977762" evidence="1">
    <location>
        <begin position="21"/>
        <end position="267"/>
    </location>
</feature>
<keyword evidence="3" id="KW-1185">Reference proteome</keyword>
<proteinExistence type="predicted"/>
<dbReference type="EMBL" id="CP054139">
    <property type="protein sequence ID" value="QKJ32808.1"/>
    <property type="molecule type" value="Genomic_DNA"/>
</dbReference>
<accession>A0A7D4PWW0</accession>
<dbReference type="KEGG" id="mmab:HQ865_24645"/>
<sequence length="267" mass="29448">MKKISFYICLCTLLVASACKQETIGTYNNDNSKTAIYFAEAKSVSNQKFVSFGYSKTTVADSVVTFIVRQIGEPVNHDRVYNLTIADSSGLKKGTDYQILNTALAIKAGKVADTLKIKLLRNPAMRAAARSLYMDLKPNENFTNDYLSYNTTTNGVVSTNYYTRMALKADDIAGPPPFWTVGSSYYSYTFGYLGAFSMLKFQLLITTYNLDVNELIVPTWFTANGNYVRLGGWADGLKSYLTRMAAAGTPVYEADGVTLMTMGVNAK</sequence>
<dbReference type="InterPro" id="IPR032299">
    <property type="entry name" value="DUF4843"/>
</dbReference>
<name>A0A7D4PWW0_9SPHI</name>
<evidence type="ECO:0000256" key="1">
    <source>
        <dbReference type="SAM" id="SignalP"/>
    </source>
</evidence>
<dbReference type="RefSeq" id="WP_173417453.1">
    <property type="nucleotide sequence ID" value="NZ_CP054139.1"/>
</dbReference>
<reference evidence="2 3" key="1">
    <citation type="submission" date="2020-05" db="EMBL/GenBank/DDBJ databases">
        <title>Mucilaginibacter mali sp. nov.</title>
        <authorList>
            <person name="Kim H.S."/>
            <person name="Lee K.C."/>
            <person name="Suh M.K."/>
            <person name="Kim J.-S."/>
            <person name="Han K.-I."/>
            <person name="Eom M.K."/>
            <person name="Shin Y.K."/>
            <person name="Lee J.-S."/>
        </authorList>
    </citation>
    <scope>NUCLEOTIDE SEQUENCE [LARGE SCALE GENOMIC DNA]</scope>
    <source>
        <strain evidence="2 3">G2-14</strain>
    </source>
</reference>
<dbReference type="Pfam" id="PF16132">
    <property type="entry name" value="DUF4843"/>
    <property type="match status" value="1"/>
</dbReference>
<evidence type="ECO:0000313" key="2">
    <source>
        <dbReference type="EMBL" id="QKJ32808.1"/>
    </source>
</evidence>
<organism evidence="2 3">
    <name type="scientific">Mucilaginibacter mali</name>
    <dbReference type="NCBI Taxonomy" id="2740462"/>
    <lineage>
        <taxon>Bacteria</taxon>
        <taxon>Pseudomonadati</taxon>
        <taxon>Bacteroidota</taxon>
        <taxon>Sphingobacteriia</taxon>
        <taxon>Sphingobacteriales</taxon>
        <taxon>Sphingobacteriaceae</taxon>
        <taxon>Mucilaginibacter</taxon>
    </lineage>
</organism>
<dbReference type="Proteomes" id="UP000505355">
    <property type="component" value="Chromosome"/>
</dbReference>
<gene>
    <name evidence="2" type="ORF">HQ865_24645</name>
</gene>
<protein>
    <submittedName>
        <fullName evidence="2">DUF4843 domain-containing protein</fullName>
    </submittedName>
</protein>
<feature type="signal peptide" evidence="1">
    <location>
        <begin position="1"/>
        <end position="20"/>
    </location>
</feature>
<dbReference type="AlphaFoldDB" id="A0A7D4PWW0"/>
<keyword evidence="1" id="KW-0732">Signal</keyword>
<dbReference type="PROSITE" id="PS51257">
    <property type="entry name" value="PROKAR_LIPOPROTEIN"/>
    <property type="match status" value="1"/>
</dbReference>
<evidence type="ECO:0000313" key="3">
    <source>
        <dbReference type="Proteomes" id="UP000505355"/>
    </source>
</evidence>